<feature type="region of interest" description="Disordered" evidence="1">
    <location>
        <begin position="45"/>
        <end position="87"/>
    </location>
</feature>
<dbReference type="AlphaFoldDB" id="A0AAD1RIG2"/>
<dbReference type="Proteomes" id="UP001295444">
    <property type="component" value="Chromosome 02"/>
</dbReference>
<evidence type="ECO:0000256" key="1">
    <source>
        <dbReference type="SAM" id="MobiDB-lite"/>
    </source>
</evidence>
<sequence>MEKSKVKLQKDFQEWWSEEEANLQNTQSFPTVNKMASLKSVLGLPLHSSTSDNVNSPNRSYRSSVTEPVSFQRNSQNASTSIPLTGDSQTDADILAFVRARQNIMQRKGTGTQ</sequence>
<keyword evidence="3" id="KW-1185">Reference proteome</keyword>
<dbReference type="EMBL" id="OW240913">
    <property type="protein sequence ID" value="CAH2256230.1"/>
    <property type="molecule type" value="Genomic_DNA"/>
</dbReference>
<reference evidence="2" key="1">
    <citation type="submission" date="2022-03" db="EMBL/GenBank/DDBJ databases">
        <authorList>
            <person name="Alioto T."/>
            <person name="Alioto T."/>
            <person name="Gomez Garrido J."/>
        </authorList>
    </citation>
    <scope>NUCLEOTIDE SEQUENCE</scope>
</reference>
<gene>
    <name evidence="2" type="ORF">PECUL_23A055506</name>
</gene>
<evidence type="ECO:0000313" key="2">
    <source>
        <dbReference type="EMBL" id="CAH2256230.1"/>
    </source>
</evidence>
<name>A0AAD1RIG2_PELCU</name>
<accession>A0AAD1RIG2</accession>
<protein>
    <submittedName>
        <fullName evidence="2">Kinesin KIF6 isoform X2</fullName>
    </submittedName>
</protein>
<organism evidence="2 3">
    <name type="scientific">Pelobates cultripes</name>
    <name type="common">Western spadefoot toad</name>
    <dbReference type="NCBI Taxonomy" id="61616"/>
    <lineage>
        <taxon>Eukaryota</taxon>
        <taxon>Metazoa</taxon>
        <taxon>Chordata</taxon>
        <taxon>Craniata</taxon>
        <taxon>Vertebrata</taxon>
        <taxon>Euteleostomi</taxon>
        <taxon>Amphibia</taxon>
        <taxon>Batrachia</taxon>
        <taxon>Anura</taxon>
        <taxon>Pelobatoidea</taxon>
        <taxon>Pelobatidae</taxon>
        <taxon>Pelobates</taxon>
    </lineage>
</organism>
<proteinExistence type="predicted"/>
<evidence type="ECO:0000313" key="3">
    <source>
        <dbReference type="Proteomes" id="UP001295444"/>
    </source>
</evidence>
<feature type="compositionally biased region" description="Polar residues" evidence="1">
    <location>
        <begin position="47"/>
        <end position="87"/>
    </location>
</feature>